<accession>A0ABS0B0X5</accession>
<evidence type="ECO:0000259" key="4">
    <source>
        <dbReference type="Pfam" id="PF10335"/>
    </source>
</evidence>
<evidence type="ECO:0000313" key="6">
    <source>
        <dbReference type="Proteomes" id="UP001194714"/>
    </source>
</evidence>
<dbReference type="PANTHER" id="PTHR19959:SF119">
    <property type="entry name" value="FUNGAL LIPASE-LIKE DOMAIN-CONTAINING PROTEIN"/>
    <property type="match status" value="1"/>
</dbReference>
<comment type="caution">
    <text evidence="5">The sequence shown here is derived from an EMBL/GenBank/DDBJ whole genome shotgun (WGS) entry which is preliminary data.</text>
</comment>
<evidence type="ECO:0000256" key="1">
    <source>
        <dbReference type="PROSITE-ProRule" id="PRU00339"/>
    </source>
</evidence>
<feature type="repeat" description="TPR" evidence="1">
    <location>
        <begin position="1281"/>
        <end position="1314"/>
    </location>
</feature>
<dbReference type="InterPro" id="IPR005105">
    <property type="entry name" value="GlnD_Uridyltrans_N"/>
</dbReference>
<dbReference type="EMBL" id="JAAEJV010000068">
    <property type="protein sequence ID" value="MBF5060056.1"/>
    <property type="molecule type" value="Genomic_DNA"/>
</dbReference>
<feature type="region of interest" description="Disordered" evidence="2">
    <location>
        <begin position="199"/>
        <end position="221"/>
    </location>
</feature>
<keyword evidence="6" id="KW-1185">Reference proteome</keyword>
<feature type="compositionally biased region" description="Low complexity" evidence="2">
    <location>
        <begin position="68"/>
        <end position="96"/>
    </location>
</feature>
<feature type="repeat" description="TPR" evidence="1">
    <location>
        <begin position="1153"/>
        <end position="1186"/>
    </location>
</feature>
<evidence type="ECO:0000259" key="3">
    <source>
        <dbReference type="Pfam" id="PF03445"/>
    </source>
</evidence>
<feature type="domain" description="Protein-PII uridylyltransferase N-terminal" evidence="3">
    <location>
        <begin position="367"/>
        <end position="462"/>
    </location>
</feature>
<sequence length="1379" mass="156930">MSSDYSCRSLDGKMISFNLQSQSVIGRYQTGKEVYPVDASSLEEVSKYISRGYTPTLKNRKFVWVQPSNNNASTSQSSTSSSSSAASTSSHHSSLSIQGATKSPKPFTRLEIGSYSNSTETYKFFQVDQKIVAKIYKGQIFMGTFCVDKGYKNIKSLPADSQDSPKKIIDWLLSQGYFPELRNQSVIFKVKLWTKAHPRRDSPTIGLRSKRSNSSPSIRRKTKLWANSSPPSYLQQKFKGQLSKTSSSPFLNYRAKDSLSSSSSSDRTGKIYLNFEEAFEKKDYKSQVRYLEQLGNISLKKKDFTEAAHLFNGALAVAEKYLSNAKNPLLLKLEKIEFNLLKDAPFSRLNQYKKGSIAIARENLVKIRQSVADKLKKKEAIQVIQRYLTEAYQDIIRSFFKEGFKLFGEPHNSFSIIALGSMSRQEMCPYSDAEFAILFDENAPHMRNYFRSISRFLEVRFINLGETKWDVIRPKRQKNGSMREAISLVPGGFSMDIGGLSPIGKKGVYELIGTPQELGLFQSPGWLRMHDGEIILVNAMATTSHIMGDKALTKKYHAVVKKWLDQPIRQCSREQIGRMASKTKASTTQIPQYFNKKQFQEVLSKTKAQTIKIKEATPQYFTKERLNGALSKTKQAAQRFREVAPQYLNRQKAKEFFNKTKEATQLIRKHTPEYINREKISLAFNKTKGAAQLLGYRILLNDPIRTERAISLLRGHLEEFKPYLEAERIDMRAFNVKKDFYRPVQMILGSLSLYHGLKSTNSFERIKELEQREVLSQSGGKKLREILEQILCFRVSAHLFYKKEQEILYRIRKKVKEDPKKKRFVKMSVGSGSSTTIDKHSHMFGSESKEEEVRGLFTIDEDQSKKIIEIYKTLLPLHQMATNFSHGNIQAFQETSFYEVNVGVANRSAENKRRFDQAESLYTRAVALNPDNLDALSDLQRIKMTLGEAEKALKYSQNQLRVLAHKYSNTPHIETVIAKKNIALAYTSLANYNCAGDVARKALKEIDALLKEDLPRDTTIKILKLYAVLKTVVGISVSINFGMYKLAISDFNQALDVYGSIYGNSPQLEVSFTLTHAGVALKWLGDNAQALSCFQKALQIQKTILGNKPTPETAELLNKIGELSKPQIQLKNAQEALKALKILFKDRAHPLKAESLSNIGAAWQELGDIEKAFSFQQEALKIQRMLFGKNPHIITVKILSQLGLISAQKSNPQQALKYHEEADEMHNKVCVSVLNSPGPKFIRLKVNLANTYYQLKEYNRAIEILDSFWKGLEDRAEPDILRMVMIMANSYRNLSKYEKASTFYEKALKIKEKLYGPQPHPDSVNVLCGLSTFYKKTGELFETSKYAKQAYEMQLKMCGANHPKTKELRNTLLKINKNL</sequence>
<dbReference type="InterPro" id="IPR011990">
    <property type="entry name" value="TPR-like_helical_dom_sf"/>
</dbReference>
<keyword evidence="1" id="KW-0802">TPR repeat</keyword>
<dbReference type="PANTHER" id="PTHR19959">
    <property type="entry name" value="KINESIN LIGHT CHAIN"/>
    <property type="match status" value="1"/>
</dbReference>
<dbReference type="SUPFAM" id="SSF48452">
    <property type="entry name" value="TPR-like"/>
    <property type="match status" value="2"/>
</dbReference>
<proteinExistence type="predicted"/>
<dbReference type="SMART" id="SM00028">
    <property type="entry name" value="TPR"/>
    <property type="match status" value="6"/>
</dbReference>
<dbReference type="PROSITE" id="PS50005">
    <property type="entry name" value="TPR"/>
    <property type="match status" value="2"/>
</dbReference>
<feature type="domain" description="DUF294" evidence="4">
    <location>
        <begin position="731"/>
        <end position="800"/>
    </location>
</feature>
<dbReference type="Proteomes" id="UP001194714">
    <property type="component" value="Unassembled WGS sequence"/>
</dbReference>
<dbReference type="Pfam" id="PF10335">
    <property type="entry name" value="DUF294_C"/>
    <property type="match status" value="1"/>
</dbReference>
<dbReference type="InterPro" id="IPR019734">
    <property type="entry name" value="TPR_rpt"/>
</dbReference>
<dbReference type="Pfam" id="PF03445">
    <property type="entry name" value="DUF294"/>
    <property type="match status" value="1"/>
</dbReference>
<feature type="region of interest" description="Disordered" evidence="2">
    <location>
        <begin position="68"/>
        <end position="102"/>
    </location>
</feature>
<reference evidence="5 6" key="1">
    <citation type="submission" date="2020-01" db="EMBL/GenBank/DDBJ databases">
        <title>Draft genome sequence of Cand. Neptunochlamydia vexilliferae K9.</title>
        <authorList>
            <person name="Schulz F."/>
            <person name="Koestlbacher S."/>
            <person name="Wascher F."/>
            <person name="Pizzetti I."/>
            <person name="Horn M."/>
        </authorList>
    </citation>
    <scope>NUCLEOTIDE SEQUENCE [LARGE SCALE GENOMIC DNA]</scope>
    <source>
        <strain evidence="5 6">K9</strain>
    </source>
</reference>
<evidence type="ECO:0000256" key="2">
    <source>
        <dbReference type="SAM" id="MobiDB-lite"/>
    </source>
</evidence>
<dbReference type="Gene3D" id="1.25.40.10">
    <property type="entry name" value="Tetratricopeptide repeat domain"/>
    <property type="match status" value="4"/>
</dbReference>
<organism evidence="5 6">
    <name type="scientific">Candidatus Neptunichlamydia vexilliferae</name>
    <dbReference type="NCBI Taxonomy" id="1651774"/>
    <lineage>
        <taxon>Bacteria</taxon>
        <taxon>Pseudomonadati</taxon>
        <taxon>Chlamydiota</taxon>
        <taxon>Chlamydiia</taxon>
        <taxon>Parachlamydiales</taxon>
        <taxon>Simkaniaceae</taxon>
        <taxon>Candidatus Neptunichlamydia</taxon>
    </lineage>
</organism>
<evidence type="ECO:0000313" key="5">
    <source>
        <dbReference type="EMBL" id="MBF5060056.1"/>
    </source>
</evidence>
<dbReference type="InterPro" id="IPR018821">
    <property type="entry name" value="DUF294_put_nucleoTrafse_sb-bd"/>
</dbReference>
<dbReference type="Pfam" id="PF13374">
    <property type="entry name" value="TPR_10"/>
    <property type="match status" value="3"/>
</dbReference>
<name>A0ABS0B0X5_9BACT</name>
<protein>
    <recommendedName>
        <fullName evidence="7">Protein-PII uridylyltransferase N-terminal domain-containing protein</fullName>
    </recommendedName>
</protein>
<evidence type="ECO:0008006" key="7">
    <source>
        <dbReference type="Google" id="ProtNLM"/>
    </source>
</evidence>
<gene>
    <name evidence="5" type="ORF">NEPTK9_001582</name>
</gene>